<dbReference type="PROSITE" id="PS50011">
    <property type="entry name" value="PROTEIN_KINASE_DOM"/>
    <property type="match status" value="1"/>
</dbReference>
<dbReference type="Gene3D" id="3.10.105.10">
    <property type="entry name" value="Dipeptide-binding Protein, Domain 3"/>
    <property type="match status" value="1"/>
</dbReference>
<dbReference type="Pfam" id="PF00496">
    <property type="entry name" value="SBP_bac_5"/>
    <property type="match status" value="1"/>
</dbReference>
<dbReference type="PANTHER" id="PTHR30290:SF83">
    <property type="entry name" value="ABC TRANSPORTER SUBSTRATE-BINDING PROTEIN"/>
    <property type="match status" value="1"/>
</dbReference>
<dbReference type="InterPro" id="IPR008271">
    <property type="entry name" value="Ser/Thr_kinase_AS"/>
</dbReference>
<dbReference type="SUPFAM" id="SSF53850">
    <property type="entry name" value="Periplasmic binding protein-like II"/>
    <property type="match status" value="1"/>
</dbReference>
<dbReference type="CDD" id="cd08506">
    <property type="entry name" value="PBP2_clavulanate_OppA2"/>
    <property type="match status" value="1"/>
</dbReference>
<dbReference type="InterPro" id="IPR000719">
    <property type="entry name" value="Prot_kinase_dom"/>
</dbReference>
<proteinExistence type="predicted"/>
<evidence type="ECO:0000256" key="1">
    <source>
        <dbReference type="SAM" id="MobiDB-lite"/>
    </source>
</evidence>
<evidence type="ECO:0000313" key="4">
    <source>
        <dbReference type="Proteomes" id="UP000306628"/>
    </source>
</evidence>
<evidence type="ECO:0000313" key="3">
    <source>
        <dbReference type="EMBL" id="TMR26162.1"/>
    </source>
</evidence>
<name>A0A5S4FZZ2_9ACTN</name>
<dbReference type="EMBL" id="VCKX01000207">
    <property type="protein sequence ID" value="TMR26162.1"/>
    <property type="molecule type" value="Genomic_DNA"/>
</dbReference>
<accession>A0A5S4FZZ2</accession>
<reference evidence="3 4" key="1">
    <citation type="submission" date="2019-05" db="EMBL/GenBank/DDBJ databases">
        <title>Draft genome sequence of Nonomuraea zeae DSM 100528.</title>
        <authorList>
            <person name="Saricaoglu S."/>
            <person name="Isik K."/>
        </authorList>
    </citation>
    <scope>NUCLEOTIDE SEQUENCE [LARGE SCALE GENOMIC DNA]</scope>
    <source>
        <strain evidence="3 4">DSM 100528</strain>
    </source>
</reference>
<dbReference type="InterPro" id="IPR039424">
    <property type="entry name" value="SBP_5"/>
</dbReference>
<comment type="caution">
    <text evidence="3">The sequence shown here is derived from an EMBL/GenBank/DDBJ whole genome shotgun (WGS) entry which is preliminary data.</text>
</comment>
<evidence type="ECO:0000259" key="2">
    <source>
        <dbReference type="PROSITE" id="PS50011"/>
    </source>
</evidence>
<gene>
    <name evidence="3" type="ORF">ETD85_43405</name>
</gene>
<dbReference type="Gene3D" id="3.30.200.20">
    <property type="entry name" value="Phosphorylase Kinase, domain 1"/>
    <property type="match status" value="1"/>
</dbReference>
<feature type="region of interest" description="Disordered" evidence="1">
    <location>
        <begin position="267"/>
        <end position="310"/>
    </location>
</feature>
<dbReference type="PANTHER" id="PTHR30290">
    <property type="entry name" value="PERIPLASMIC BINDING COMPONENT OF ABC TRANSPORTER"/>
    <property type="match status" value="1"/>
</dbReference>
<dbReference type="InterPro" id="IPR011009">
    <property type="entry name" value="Kinase-like_dom_sf"/>
</dbReference>
<dbReference type="GO" id="GO:0004672">
    <property type="term" value="F:protein kinase activity"/>
    <property type="evidence" value="ECO:0007669"/>
    <property type="project" value="InterPro"/>
</dbReference>
<dbReference type="PROSITE" id="PS00108">
    <property type="entry name" value="PROTEIN_KINASE_ST"/>
    <property type="match status" value="1"/>
</dbReference>
<dbReference type="CDD" id="cd14014">
    <property type="entry name" value="STKc_PknB_like"/>
    <property type="match status" value="1"/>
</dbReference>
<protein>
    <recommendedName>
        <fullName evidence="2">Protein kinase domain-containing protein</fullName>
    </recommendedName>
</protein>
<organism evidence="3 4">
    <name type="scientific">Nonomuraea zeae</name>
    <dbReference type="NCBI Taxonomy" id="1642303"/>
    <lineage>
        <taxon>Bacteria</taxon>
        <taxon>Bacillati</taxon>
        <taxon>Actinomycetota</taxon>
        <taxon>Actinomycetes</taxon>
        <taxon>Streptosporangiales</taxon>
        <taxon>Streptosporangiaceae</taxon>
        <taxon>Nonomuraea</taxon>
    </lineage>
</organism>
<dbReference type="RefSeq" id="WP_138695675.1">
    <property type="nucleotide sequence ID" value="NZ_JBHSAZ010000010.1"/>
</dbReference>
<dbReference type="GO" id="GO:1904680">
    <property type="term" value="F:peptide transmembrane transporter activity"/>
    <property type="evidence" value="ECO:0007669"/>
    <property type="project" value="TreeGrafter"/>
</dbReference>
<dbReference type="AlphaFoldDB" id="A0A5S4FZZ2"/>
<dbReference type="Gene3D" id="3.40.190.10">
    <property type="entry name" value="Periplasmic binding protein-like II"/>
    <property type="match status" value="1"/>
</dbReference>
<dbReference type="Proteomes" id="UP000306628">
    <property type="component" value="Unassembled WGS sequence"/>
</dbReference>
<dbReference type="GO" id="GO:0015833">
    <property type="term" value="P:peptide transport"/>
    <property type="evidence" value="ECO:0007669"/>
    <property type="project" value="TreeGrafter"/>
</dbReference>
<dbReference type="Gene3D" id="1.10.510.10">
    <property type="entry name" value="Transferase(Phosphotransferase) domain 1"/>
    <property type="match status" value="1"/>
</dbReference>
<dbReference type="Pfam" id="PF00069">
    <property type="entry name" value="Pkinase"/>
    <property type="match status" value="1"/>
</dbReference>
<feature type="domain" description="Protein kinase" evidence="2">
    <location>
        <begin position="18"/>
        <end position="275"/>
    </location>
</feature>
<dbReference type="GO" id="GO:0005524">
    <property type="term" value="F:ATP binding"/>
    <property type="evidence" value="ECO:0007669"/>
    <property type="project" value="InterPro"/>
</dbReference>
<dbReference type="OrthoDB" id="5240629at2"/>
<feature type="compositionally biased region" description="Low complexity" evidence="1">
    <location>
        <begin position="289"/>
        <end position="298"/>
    </location>
</feature>
<keyword evidence="4" id="KW-1185">Reference proteome</keyword>
<dbReference type="SUPFAM" id="SSF56112">
    <property type="entry name" value="Protein kinase-like (PK-like)"/>
    <property type="match status" value="1"/>
</dbReference>
<dbReference type="InterPro" id="IPR000914">
    <property type="entry name" value="SBP_5_dom"/>
</dbReference>
<sequence>MQGVRPLRPGDPASVGSYEVTGFLGEGGQGSVYLGVSPSGEQVAIKLLHARFAEDEQAVRRFRREAEAARRVAEFCTARVLEVGTVRDQPFIVGEYVDGPSLQDHVAKEGPVRGASLMRLAITTATALVAIHGAGVVHRDFKPNNVLLGPDGPRVIDFGIARALDLSQSMTTGIVGTPAFMAPEQFLGEASPASDVFAWAGTMVFAATGRPAFGQGALPVVMHRILNLDPDLSGVPGELAPLLWASLAKDHRYRPTAEQLIRDLIRAGTAPPPRVPPSRSVGDVHGDSGARPGAAHPPGGRPGGAGTPVPFPVATIPPAKRLRKVLIPIGAAVTTLTVGVTIWLVLQGNSPFVPDPKPTAGPTVAPGAAGGFGAAVASVASPSTKQGGTLRVVSTTSLESTDPGDMYMPDSLNLVRLYGRSLTMFKPVPGAGGTQVVPDLADSLGVASDGGKTWTYKLRQGVKYQDGTAVTSKDVKHAVLRSMDAGLSNGSSYFDFLLDLPAGYQGAYKSSTVNTDSAITTPDDRTIVFHLKSPYAAFDQIAQLPETVPVPAAKDTRDKYGSDVVSSGPYKLESVTGKKVVLVRNTGWDAATDPNRRPLPDRYEVEYEVSSAEATQRLKAGTADAGPGVLPEEAAGVLGDPALKERADAPLTTTVRMLAINPQVPPFDNADCRRAVIQALDLNALRTAYGTEQHPAPTSLLPPTIAGRRAPDPNLRAGGDPAAARKSLQACGHPTGFSGVYLYRDLPAEVRAAEIVRSSLHEAGIEVKLERVPLVDFHRKYGGSPSYLKTNKVGLIAKSWAPDWPDPEAFLSLLVDSREIAEQEYSVNVSVRDPRIDTLIDQAKTELDPARRAAGWTAVEAAVAEDAVLVPLAWQSPLLLRGRNAANVHVSPVFGAYDLLTMGVRP</sequence>